<dbReference type="Proteomes" id="UP000629420">
    <property type="component" value="Chromosome"/>
</dbReference>
<keyword evidence="3" id="KW-0808">Transferase</keyword>
<evidence type="ECO:0000256" key="2">
    <source>
        <dbReference type="ARBA" id="ARBA00012438"/>
    </source>
</evidence>
<dbReference type="SUPFAM" id="SSF55874">
    <property type="entry name" value="ATPase domain of HSP90 chaperone/DNA topoisomerase II/histidine kinase"/>
    <property type="match status" value="1"/>
</dbReference>
<dbReference type="RefSeq" id="WP_202337129.1">
    <property type="nucleotide sequence ID" value="NZ_CP068439.1"/>
</dbReference>
<evidence type="ECO:0000313" key="7">
    <source>
        <dbReference type="Proteomes" id="UP000629420"/>
    </source>
</evidence>
<dbReference type="PANTHER" id="PTHR24421:SF10">
    <property type="entry name" value="NITRATE_NITRITE SENSOR PROTEIN NARQ"/>
    <property type="match status" value="1"/>
</dbReference>
<dbReference type="EC" id="2.7.13.3" evidence="2"/>
<keyword evidence="4" id="KW-0418">Kinase</keyword>
<dbReference type="EMBL" id="CP068439">
    <property type="protein sequence ID" value="QQX77228.1"/>
    <property type="molecule type" value="Genomic_DNA"/>
</dbReference>
<evidence type="ECO:0000256" key="1">
    <source>
        <dbReference type="ARBA" id="ARBA00000085"/>
    </source>
</evidence>
<dbReference type="Gene3D" id="3.30.565.10">
    <property type="entry name" value="Histidine kinase-like ATPase, C-terminal domain"/>
    <property type="match status" value="1"/>
</dbReference>
<sequence>MKLDWVSISEIKKVTVFRVLQELMTNMKKYSEASAVVLSFQQVGKKITIEYTDNGKGCIIKNKNGLQNAENRIHAIKGTITFDSEPGKGFKSKINI</sequence>
<evidence type="ECO:0000256" key="4">
    <source>
        <dbReference type="ARBA" id="ARBA00022777"/>
    </source>
</evidence>
<reference evidence="6 7" key="1">
    <citation type="submission" date="2021-01" db="EMBL/GenBank/DDBJ databases">
        <title>Aequorivita sp. strain KX20305, a bacterium isolated from the sediment collected at a cold seep field in South China Sea.</title>
        <authorList>
            <person name="Zhang H."/>
            <person name="Li C."/>
        </authorList>
    </citation>
    <scope>NUCLEOTIDE SEQUENCE [LARGE SCALE GENOMIC DNA]</scope>
    <source>
        <strain evidence="6 7">KX20305</strain>
    </source>
</reference>
<organism evidence="6 7">
    <name type="scientific">Aequorivita iocasae</name>
    <dbReference type="NCBI Taxonomy" id="2803865"/>
    <lineage>
        <taxon>Bacteria</taxon>
        <taxon>Pseudomonadati</taxon>
        <taxon>Bacteroidota</taxon>
        <taxon>Flavobacteriia</taxon>
        <taxon>Flavobacteriales</taxon>
        <taxon>Flavobacteriaceae</taxon>
        <taxon>Aequorivita</taxon>
    </lineage>
</organism>
<keyword evidence="5" id="KW-0902">Two-component regulatory system</keyword>
<comment type="catalytic activity">
    <reaction evidence="1">
        <text>ATP + protein L-histidine = ADP + protein N-phospho-L-histidine.</text>
        <dbReference type="EC" id="2.7.13.3"/>
    </reaction>
</comment>
<proteinExistence type="predicted"/>
<dbReference type="InterPro" id="IPR050482">
    <property type="entry name" value="Sensor_HK_TwoCompSys"/>
</dbReference>
<evidence type="ECO:0000313" key="6">
    <source>
        <dbReference type="EMBL" id="QQX77228.1"/>
    </source>
</evidence>
<accession>A0ABX7DUH6</accession>
<dbReference type="CDD" id="cd16917">
    <property type="entry name" value="HATPase_UhpB-NarQ-NarX-like"/>
    <property type="match status" value="1"/>
</dbReference>
<name>A0ABX7DUH6_9FLAO</name>
<gene>
    <name evidence="6" type="ORF">JK629_02855</name>
</gene>
<dbReference type="PANTHER" id="PTHR24421">
    <property type="entry name" value="NITRATE/NITRITE SENSOR PROTEIN NARX-RELATED"/>
    <property type="match status" value="1"/>
</dbReference>
<protein>
    <recommendedName>
        <fullName evidence="2">histidine kinase</fullName>
        <ecNumber evidence="2">2.7.13.3</ecNumber>
    </recommendedName>
</protein>
<dbReference type="InterPro" id="IPR036890">
    <property type="entry name" value="HATPase_C_sf"/>
</dbReference>
<evidence type="ECO:0000256" key="3">
    <source>
        <dbReference type="ARBA" id="ARBA00022679"/>
    </source>
</evidence>
<keyword evidence="7" id="KW-1185">Reference proteome</keyword>
<evidence type="ECO:0000256" key="5">
    <source>
        <dbReference type="ARBA" id="ARBA00023012"/>
    </source>
</evidence>